<sequence>MTGTRSTAEATLGARVVDARWPESDVDTLPSIPGFILSDFTPLVAAVAERCLRVHHGEPPADPARAARTGLVLASARGDTTTLRIVTEAVAAGRRVPPLLFFQSNPNAVLGHVAARWGLGGPVVCVSPTGDPMADALACAELLIDAGDADEAVVVVAELGEDGDQTGGAEALLVTAEGRA</sequence>
<dbReference type="EMBL" id="AYXG01000165">
    <property type="protein sequence ID" value="EWC60328.1"/>
    <property type="molecule type" value="Genomic_DNA"/>
</dbReference>
<dbReference type="AlphaFoldDB" id="W7IJ44"/>
<dbReference type="Proteomes" id="UP000019277">
    <property type="component" value="Unassembled WGS sequence"/>
</dbReference>
<evidence type="ECO:0008006" key="3">
    <source>
        <dbReference type="Google" id="ProtNLM"/>
    </source>
</evidence>
<gene>
    <name evidence="1" type="ORF">UO65_4436</name>
</gene>
<dbReference type="Gene3D" id="3.40.47.10">
    <property type="match status" value="1"/>
</dbReference>
<dbReference type="eggNOG" id="COG0160">
    <property type="taxonomic scope" value="Bacteria"/>
</dbReference>
<evidence type="ECO:0000313" key="2">
    <source>
        <dbReference type="Proteomes" id="UP000019277"/>
    </source>
</evidence>
<evidence type="ECO:0000313" key="1">
    <source>
        <dbReference type="EMBL" id="EWC60328.1"/>
    </source>
</evidence>
<organism evidence="1 2">
    <name type="scientific">Actinokineospora spheciospongiae</name>
    <dbReference type="NCBI Taxonomy" id="909613"/>
    <lineage>
        <taxon>Bacteria</taxon>
        <taxon>Bacillati</taxon>
        <taxon>Actinomycetota</taxon>
        <taxon>Actinomycetes</taxon>
        <taxon>Pseudonocardiales</taxon>
        <taxon>Pseudonocardiaceae</taxon>
        <taxon>Actinokineospora</taxon>
    </lineage>
</organism>
<name>W7IJ44_9PSEU</name>
<dbReference type="GO" id="GO:0016746">
    <property type="term" value="F:acyltransferase activity"/>
    <property type="evidence" value="ECO:0007669"/>
    <property type="project" value="InterPro"/>
</dbReference>
<proteinExistence type="predicted"/>
<dbReference type="RefSeq" id="WP_200873419.1">
    <property type="nucleotide sequence ID" value="NZ_AYXG01000165.1"/>
</dbReference>
<dbReference type="STRING" id="909613.UO65_4436"/>
<keyword evidence="2" id="KW-1185">Reference proteome</keyword>
<accession>W7IJ44</accession>
<protein>
    <recommendedName>
        <fullName evidence="3">Beta-ketoacyl synthase N-terminal domain-containing protein</fullName>
    </recommendedName>
</protein>
<comment type="caution">
    <text evidence="1">The sequence shown here is derived from an EMBL/GenBank/DDBJ whole genome shotgun (WGS) entry which is preliminary data.</text>
</comment>
<dbReference type="SUPFAM" id="SSF53901">
    <property type="entry name" value="Thiolase-like"/>
    <property type="match status" value="1"/>
</dbReference>
<dbReference type="PATRIC" id="fig|909613.9.peg.4438"/>
<reference evidence="1 2" key="1">
    <citation type="journal article" date="2014" name="Genome Announc.">
        <title>Draft Genome Sequence of the Antitrypanosomally Active Sponge-Associated Bacterium Actinokineospora sp. Strain EG49.</title>
        <authorList>
            <person name="Harjes J."/>
            <person name="Ryu T."/>
            <person name="Abdelmohsen U.R."/>
            <person name="Moitinho-Silva L."/>
            <person name="Horn H."/>
            <person name="Ravasi T."/>
            <person name="Hentschel U."/>
        </authorList>
    </citation>
    <scope>NUCLEOTIDE SEQUENCE [LARGE SCALE GENOMIC DNA]</scope>
    <source>
        <strain evidence="1 2">EG49</strain>
    </source>
</reference>
<dbReference type="InterPro" id="IPR016039">
    <property type="entry name" value="Thiolase-like"/>
</dbReference>